<feature type="transmembrane region" description="Helical" evidence="9">
    <location>
        <begin position="412"/>
        <end position="429"/>
    </location>
</feature>
<feature type="repeat" description="ANK" evidence="7">
    <location>
        <begin position="194"/>
        <end position="222"/>
    </location>
</feature>
<keyword evidence="12" id="KW-1185">Reference proteome</keyword>
<protein>
    <recommendedName>
        <fullName evidence="10">PGG domain-containing protein</fullName>
    </recommendedName>
</protein>
<dbReference type="PANTHER" id="PTHR24186">
    <property type="entry name" value="PROTEIN PHOSPHATASE 1 REGULATORY SUBUNIT"/>
    <property type="match status" value="1"/>
</dbReference>
<dbReference type="Gene3D" id="1.25.40.20">
    <property type="entry name" value="Ankyrin repeat-containing domain"/>
    <property type="match status" value="3"/>
</dbReference>
<keyword evidence="6 9" id="KW-0472">Membrane</keyword>
<evidence type="ECO:0000313" key="12">
    <source>
        <dbReference type="Proteomes" id="UP000008021"/>
    </source>
</evidence>
<dbReference type="Pfam" id="PF00023">
    <property type="entry name" value="Ank"/>
    <property type="match status" value="1"/>
</dbReference>
<feature type="repeat" description="ANK" evidence="7">
    <location>
        <begin position="134"/>
        <end position="166"/>
    </location>
</feature>
<feature type="transmembrane region" description="Helical" evidence="9">
    <location>
        <begin position="555"/>
        <end position="580"/>
    </location>
</feature>
<keyword evidence="3" id="KW-0677">Repeat</keyword>
<dbReference type="SMART" id="SM00248">
    <property type="entry name" value="ANK"/>
    <property type="match status" value="6"/>
</dbReference>
<keyword evidence="4 9" id="KW-1133">Transmembrane helix</keyword>
<sequence length="697" mass="74383">MNATEPASERPAAPATMNPKLLMAARHGDIETLKGLLAVDTAPPPPPPAPVQPASPPQVVLQVDRPAAAAAAAPSAAANCTVLEGVTSEGDSALHVVAAAAAAACGDDDDDVFLDCAGVIYGAARHLIRARNSNGDTPLHRASRAGSVKMVRRLIGMAKDEAGDDDDGDCDCDGGGRRRQRAAVELLLRAQNKRGETALHEAIRSNNEDLVVDELLSRDAELARVPGEGGGTSPLYLAISLRRFELAKKLHERDDQLSYSGPQGRNALHVAVLVGKGPTEMLLGWNGGLAKQGDEKGRTPLHFAASTNRLSMRAMVKLLLEHDRSCAYQPDEEGSYPIHVAAALGGVVGLFTVKLMIEFCPDSAGLRDGTGRSFLHVAVDNLCPSVVALARFSPGLRSAVMNMQDGNGNTALHQAVHVCDIMIFFFLLIDRRVLLDVKNNMGYTPVDLARLKDNLKGLNYPVNPQCMMSSSLVHTAGHHPTGDNPTDSLNEKRVQKEERGELSTIYKDAAQNLTIGAVLIVTVTFAATFTMPGGYVSSSDDDGERRGTPTLAGTYAFDAFVAANTLAFMLSGMATFSLMYAGYTPLDFAFRERCVKLSMGLLHSSVRSVGAAFLTATYVMLARVAPKLVIAVYAAAAVGLFYINFEVWMLGWMTLALLSRGDILAALIVGLQTVAVAFWFSWPFAVIFVLPLILKGH</sequence>
<name>A0A0E0EQI9_9ORYZ</name>
<dbReference type="InterPro" id="IPR036770">
    <property type="entry name" value="Ankyrin_rpt-contain_sf"/>
</dbReference>
<reference evidence="11" key="1">
    <citation type="submission" date="2015-04" db="UniProtKB">
        <authorList>
            <consortium name="EnsemblPlants"/>
        </authorList>
    </citation>
    <scope>IDENTIFICATION</scope>
</reference>
<accession>A0A0E0EQI9</accession>
<dbReference type="Gramene" id="OMERI09G03710.1">
    <property type="protein sequence ID" value="OMERI09G03710.1"/>
    <property type="gene ID" value="OMERI09G03710"/>
</dbReference>
<evidence type="ECO:0000313" key="11">
    <source>
        <dbReference type="EnsemblPlants" id="OMERI09G03710.1"/>
    </source>
</evidence>
<evidence type="ECO:0000256" key="7">
    <source>
        <dbReference type="PROSITE-ProRule" id="PRU00023"/>
    </source>
</evidence>
<dbReference type="GO" id="GO:0005886">
    <property type="term" value="C:plasma membrane"/>
    <property type="evidence" value="ECO:0007669"/>
    <property type="project" value="TreeGrafter"/>
</dbReference>
<proteinExistence type="predicted"/>
<dbReference type="AlphaFoldDB" id="A0A0E0EQI9"/>
<feature type="region of interest" description="Disordered" evidence="8">
    <location>
        <begin position="473"/>
        <end position="495"/>
    </location>
</feature>
<dbReference type="Proteomes" id="UP000008021">
    <property type="component" value="Chromosome 9"/>
</dbReference>
<evidence type="ECO:0000256" key="1">
    <source>
        <dbReference type="ARBA" id="ARBA00004141"/>
    </source>
</evidence>
<dbReference type="PANTHER" id="PTHR24186:SF50">
    <property type="entry name" value="ANKYRIN REPEAT-CONTAINING PROTEIN ITN1-LIKE ISOFORM X1"/>
    <property type="match status" value="1"/>
</dbReference>
<dbReference type="PROSITE" id="PS50297">
    <property type="entry name" value="ANK_REP_REGION"/>
    <property type="match status" value="3"/>
</dbReference>
<dbReference type="STRING" id="40149.A0A0E0EQI9"/>
<evidence type="ECO:0000256" key="2">
    <source>
        <dbReference type="ARBA" id="ARBA00022692"/>
    </source>
</evidence>
<dbReference type="Pfam" id="PF12796">
    <property type="entry name" value="Ank_2"/>
    <property type="match status" value="2"/>
</dbReference>
<dbReference type="Pfam" id="PF13962">
    <property type="entry name" value="PGG"/>
    <property type="match status" value="1"/>
</dbReference>
<feature type="transmembrane region" description="Helical" evidence="9">
    <location>
        <begin position="663"/>
        <end position="694"/>
    </location>
</feature>
<evidence type="ECO:0000256" key="8">
    <source>
        <dbReference type="SAM" id="MobiDB-lite"/>
    </source>
</evidence>
<evidence type="ECO:0000256" key="5">
    <source>
        <dbReference type="ARBA" id="ARBA00023043"/>
    </source>
</evidence>
<keyword evidence="5 7" id="KW-0040">ANK repeat</keyword>
<evidence type="ECO:0000256" key="6">
    <source>
        <dbReference type="ARBA" id="ARBA00023136"/>
    </source>
</evidence>
<dbReference type="PROSITE" id="PS50088">
    <property type="entry name" value="ANK_REPEAT"/>
    <property type="match status" value="3"/>
</dbReference>
<feature type="domain" description="PGG" evidence="10">
    <location>
        <begin position="506"/>
        <end position="619"/>
    </location>
</feature>
<evidence type="ECO:0000259" key="10">
    <source>
        <dbReference type="Pfam" id="PF13962"/>
    </source>
</evidence>
<feature type="transmembrane region" description="Helical" evidence="9">
    <location>
        <begin position="513"/>
        <end position="535"/>
    </location>
</feature>
<evidence type="ECO:0000256" key="9">
    <source>
        <dbReference type="SAM" id="Phobius"/>
    </source>
</evidence>
<keyword evidence="2 9" id="KW-0812">Transmembrane</keyword>
<evidence type="ECO:0000256" key="4">
    <source>
        <dbReference type="ARBA" id="ARBA00022989"/>
    </source>
</evidence>
<organism evidence="11">
    <name type="scientific">Oryza meridionalis</name>
    <dbReference type="NCBI Taxonomy" id="40149"/>
    <lineage>
        <taxon>Eukaryota</taxon>
        <taxon>Viridiplantae</taxon>
        <taxon>Streptophyta</taxon>
        <taxon>Embryophyta</taxon>
        <taxon>Tracheophyta</taxon>
        <taxon>Spermatophyta</taxon>
        <taxon>Magnoliopsida</taxon>
        <taxon>Liliopsida</taxon>
        <taxon>Poales</taxon>
        <taxon>Poaceae</taxon>
        <taxon>BOP clade</taxon>
        <taxon>Oryzoideae</taxon>
        <taxon>Oryzeae</taxon>
        <taxon>Oryzinae</taxon>
        <taxon>Oryza</taxon>
    </lineage>
</organism>
<feature type="repeat" description="ANK" evidence="7">
    <location>
        <begin position="296"/>
        <end position="322"/>
    </location>
</feature>
<dbReference type="InterPro" id="IPR026961">
    <property type="entry name" value="PGG_dom"/>
</dbReference>
<dbReference type="InterPro" id="IPR002110">
    <property type="entry name" value="Ankyrin_rpt"/>
</dbReference>
<comment type="subcellular location">
    <subcellularLocation>
        <location evidence="1">Membrane</location>
        <topology evidence="1">Multi-pass membrane protein</topology>
    </subcellularLocation>
</comment>
<dbReference type="HOGENOM" id="CLU_000134_36_5_1"/>
<dbReference type="SUPFAM" id="SSF48403">
    <property type="entry name" value="Ankyrin repeat"/>
    <property type="match status" value="1"/>
</dbReference>
<evidence type="ECO:0000256" key="3">
    <source>
        <dbReference type="ARBA" id="ARBA00022737"/>
    </source>
</evidence>
<feature type="transmembrane region" description="Helical" evidence="9">
    <location>
        <begin position="628"/>
        <end position="651"/>
    </location>
</feature>
<reference evidence="11" key="2">
    <citation type="submission" date="2018-05" db="EMBL/GenBank/DDBJ databases">
        <title>OmerRS3 (Oryza meridionalis Reference Sequence Version 3).</title>
        <authorList>
            <person name="Zhang J."/>
            <person name="Kudrna D."/>
            <person name="Lee S."/>
            <person name="Talag J."/>
            <person name="Welchert J."/>
            <person name="Wing R.A."/>
        </authorList>
    </citation>
    <scope>NUCLEOTIDE SEQUENCE [LARGE SCALE GENOMIC DNA]</scope>
    <source>
        <strain evidence="11">cv. OR44</strain>
    </source>
</reference>
<dbReference type="eggNOG" id="KOG0504">
    <property type="taxonomic scope" value="Eukaryota"/>
</dbReference>
<dbReference type="EnsemblPlants" id="OMERI09G03710.1">
    <property type="protein sequence ID" value="OMERI09G03710.1"/>
    <property type="gene ID" value="OMERI09G03710"/>
</dbReference>